<keyword evidence="3" id="KW-1185">Reference proteome</keyword>
<dbReference type="Proteomes" id="UP000799757">
    <property type="component" value="Unassembled WGS sequence"/>
</dbReference>
<evidence type="ECO:0000256" key="1">
    <source>
        <dbReference type="SAM" id="Phobius"/>
    </source>
</evidence>
<keyword evidence="1" id="KW-1133">Transmembrane helix</keyword>
<accession>A0A6A6XPW3</accession>
<dbReference type="OrthoDB" id="5429634at2759"/>
<reference evidence="2" key="1">
    <citation type="journal article" date="2020" name="Stud. Mycol.">
        <title>101 Dothideomycetes genomes: a test case for predicting lifestyles and emergence of pathogens.</title>
        <authorList>
            <person name="Haridas S."/>
            <person name="Albert R."/>
            <person name="Binder M."/>
            <person name="Bloem J."/>
            <person name="Labutti K."/>
            <person name="Salamov A."/>
            <person name="Andreopoulos B."/>
            <person name="Baker S."/>
            <person name="Barry K."/>
            <person name="Bills G."/>
            <person name="Bluhm B."/>
            <person name="Cannon C."/>
            <person name="Castanera R."/>
            <person name="Culley D."/>
            <person name="Daum C."/>
            <person name="Ezra D."/>
            <person name="Gonzalez J."/>
            <person name="Henrissat B."/>
            <person name="Kuo A."/>
            <person name="Liang C."/>
            <person name="Lipzen A."/>
            <person name="Lutzoni F."/>
            <person name="Magnuson J."/>
            <person name="Mondo S."/>
            <person name="Nolan M."/>
            <person name="Ohm R."/>
            <person name="Pangilinan J."/>
            <person name="Park H.-J."/>
            <person name="Ramirez L."/>
            <person name="Alfaro M."/>
            <person name="Sun H."/>
            <person name="Tritt A."/>
            <person name="Yoshinaga Y."/>
            <person name="Zwiers L.-H."/>
            <person name="Turgeon B."/>
            <person name="Goodwin S."/>
            <person name="Spatafora J."/>
            <person name="Crous P."/>
            <person name="Grigoriev I."/>
        </authorList>
    </citation>
    <scope>NUCLEOTIDE SEQUENCE</scope>
    <source>
        <strain evidence="2">CBS 109.77</strain>
    </source>
</reference>
<feature type="transmembrane region" description="Helical" evidence="1">
    <location>
        <begin position="113"/>
        <end position="134"/>
    </location>
</feature>
<keyword evidence="1" id="KW-0812">Transmembrane</keyword>
<evidence type="ECO:0000313" key="3">
    <source>
        <dbReference type="Proteomes" id="UP000799757"/>
    </source>
</evidence>
<feature type="transmembrane region" description="Helical" evidence="1">
    <location>
        <begin position="191"/>
        <end position="213"/>
    </location>
</feature>
<name>A0A6A6XPW3_9PLEO</name>
<dbReference type="AlphaFoldDB" id="A0A6A6XPW3"/>
<evidence type="ECO:0000313" key="2">
    <source>
        <dbReference type="EMBL" id="KAF2798412.1"/>
    </source>
</evidence>
<proteinExistence type="predicted"/>
<dbReference type="PANTHER" id="PTHR35395">
    <property type="entry name" value="DUF6536 DOMAIN-CONTAINING PROTEIN"/>
    <property type="match status" value="1"/>
</dbReference>
<keyword evidence="1" id="KW-0472">Membrane</keyword>
<sequence>MIAVNLLARGKLKHHCLTFGDVLVASSSDPELRVQGECMVNAGDSVRRSTTHTCHKHCKSKDESKTGDEVGHCQNCKKWNNHNRLSNLPQPTIATKFKKSLISNLGNTALTQMCLLMFCSFVLLGASLFIAVMVGVEYKYEQEDCKKFPSSSADCHLSPTSHLNKISGGWGGFNQSLTLASLSPDKLSSEMMSFAISNGAQFIYSLLYLMMIYNITLCSQEKSWGRLEHERKRLRCTIVRGESFSQDYLLQLPKKILFPIMAYSVLAHWMLGEALQTQEAIWLEHTEDCHIEHSKYIITYAAYPLWAATFLILLMTGVCWWAYTYKREGFIPQMFGSIRTLCAATSSLDDFPAAGVQWGDLGMNKQFRHAGLSAENAEKIVPNELYAGIGSHTRSRTKNR</sequence>
<dbReference type="EMBL" id="MU001784">
    <property type="protein sequence ID" value="KAF2798412.1"/>
    <property type="molecule type" value="Genomic_DNA"/>
</dbReference>
<organism evidence="2 3">
    <name type="scientific">Melanomma pulvis-pyrius CBS 109.77</name>
    <dbReference type="NCBI Taxonomy" id="1314802"/>
    <lineage>
        <taxon>Eukaryota</taxon>
        <taxon>Fungi</taxon>
        <taxon>Dikarya</taxon>
        <taxon>Ascomycota</taxon>
        <taxon>Pezizomycotina</taxon>
        <taxon>Dothideomycetes</taxon>
        <taxon>Pleosporomycetidae</taxon>
        <taxon>Pleosporales</taxon>
        <taxon>Melanommataceae</taxon>
        <taxon>Melanomma</taxon>
    </lineage>
</organism>
<dbReference type="PANTHER" id="PTHR35395:SF1">
    <property type="entry name" value="DUF6536 DOMAIN-CONTAINING PROTEIN"/>
    <property type="match status" value="1"/>
</dbReference>
<feature type="transmembrane region" description="Helical" evidence="1">
    <location>
        <begin position="303"/>
        <end position="323"/>
    </location>
</feature>
<protein>
    <submittedName>
        <fullName evidence="2">Uncharacterized protein</fullName>
    </submittedName>
</protein>
<gene>
    <name evidence="2" type="ORF">K505DRAFT_233284</name>
</gene>